<dbReference type="AlphaFoldDB" id="A0A6I4IGA3"/>
<dbReference type="Proteomes" id="UP000434850">
    <property type="component" value="Unassembled WGS sequence"/>
</dbReference>
<dbReference type="EMBL" id="WQLA01000006">
    <property type="protein sequence ID" value="MVN92399.1"/>
    <property type="molecule type" value="Genomic_DNA"/>
</dbReference>
<protein>
    <submittedName>
        <fullName evidence="1">Uncharacterized protein</fullName>
    </submittedName>
</protein>
<dbReference type="OrthoDB" id="1113095at2"/>
<accession>A0A6I4IGA3</accession>
<sequence>MLFSIFELLITPQMHSQYIKTSFITWLLLISTVLISCKPAPGTWINEKIPANKQEQFHQLNTEMLKSLKANDPRQLENIMSKEFLEAPGNNRLIELCSIRMRDDKNVLLDEYYIVHPTPEIITLKTFKYDMNSYSLRYEPLTQERYISLYTLQQNGDRWLLTAIFNKYKYGWKVAALELKPYTIWGKTAPELYLQARQDYDKGYLVNATTAMELAYKCADPNSMWTYDELDDMDGFYNKVITEVHDKYKFPVVLNDVDTKPQIIKIFNQDRGEGNYPMIYYISKINVTDTAALRHEHEAVKKTIGKIMPGVDKNKKYLYYTVFNGMPDWNKKKIPHFEIEDSYE</sequence>
<organism evidence="1 2">
    <name type="scientific">Mucilaginibacter aquatilis</name>
    <dbReference type="NCBI Taxonomy" id="1517760"/>
    <lineage>
        <taxon>Bacteria</taxon>
        <taxon>Pseudomonadati</taxon>
        <taxon>Bacteroidota</taxon>
        <taxon>Sphingobacteriia</taxon>
        <taxon>Sphingobacteriales</taxon>
        <taxon>Sphingobacteriaceae</taxon>
        <taxon>Mucilaginibacter</taxon>
    </lineage>
</organism>
<proteinExistence type="predicted"/>
<gene>
    <name evidence="1" type="ORF">GO816_14780</name>
</gene>
<reference evidence="1 2" key="1">
    <citation type="submission" date="2019-12" db="EMBL/GenBank/DDBJ databases">
        <title>Mucilaginibacter sp. HME9299 genome sequencing and assembly.</title>
        <authorList>
            <person name="Kang H."/>
            <person name="Kim H."/>
            <person name="Joh K."/>
        </authorList>
    </citation>
    <scope>NUCLEOTIDE SEQUENCE [LARGE SCALE GENOMIC DNA]</scope>
    <source>
        <strain evidence="1 2">HME9299</strain>
    </source>
</reference>
<evidence type="ECO:0000313" key="1">
    <source>
        <dbReference type="EMBL" id="MVN92399.1"/>
    </source>
</evidence>
<name>A0A6I4IGA3_9SPHI</name>
<comment type="caution">
    <text evidence="1">The sequence shown here is derived from an EMBL/GenBank/DDBJ whole genome shotgun (WGS) entry which is preliminary data.</text>
</comment>
<keyword evidence="2" id="KW-1185">Reference proteome</keyword>
<evidence type="ECO:0000313" key="2">
    <source>
        <dbReference type="Proteomes" id="UP000434850"/>
    </source>
</evidence>